<dbReference type="SMART" id="SM00922">
    <property type="entry name" value="MR_MLE"/>
    <property type="match status" value="1"/>
</dbReference>
<dbReference type="EMBL" id="JBFTEG010000029">
    <property type="protein sequence ID" value="MEX6504528.1"/>
    <property type="molecule type" value="Genomic_DNA"/>
</dbReference>
<organism evidence="5 6">
    <name type="scientific">Pseudomonas zhanjiangensis</name>
    <dbReference type="NCBI Taxonomy" id="3239015"/>
    <lineage>
        <taxon>Bacteria</taxon>
        <taxon>Pseudomonadati</taxon>
        <taxon>Pseudomonadota</taxon>
        <taxon>Gammaproteobacteria</taxon>
        <taxon>Pseudomonadales</taxon>
        <taxon>Pseudomonadaceae</taxon>
        <taxon>Pseudomonas</taxon>
    </lineage>
</organism>
<name>A0ABV3Z0H0_9PSED</name>
<dbReference type="Pfam" id="PF13378">
    <property type="entry name" value="MR_MLE_C"/>
    <property type="match status" value="1"/>
</dbReference>
<feature type="domain" description="Mandelate racemase/muconate lactonizing enzyme C-terminal" evidence="4">
    <location>
        <begin position="149"/>
        <end position="249"/>
    </location>
</feature>
<dbReference type="InterPro" id="IPR029017">
    <property type="entry name" value="Enolase-like_N"/>
</dbReference>
<gene>
    <name evidence="5" type="ORF">AB5S05_20955</name>
</gene>
<dbReference type="Proteomes" id="UP001560296">
    <property type="component" value="Unassembled WGS sequence"/>
</dbReference>
<dbReference type="SFLD" id="SFLDS00001">
    <property type="entry name" value="Enolase"/>
    <property type="match status" value="1"/>
</dbReference>
<dbReference type="PANTHER" id="PTHR13794">
    <property type="entry name" value="ENOLASE SUPERFAMILY, MANDELATE RACEMASE"/>
    <property type="match status" value="1"/>
</dbReference>
<dbReference type="CDD" id="cd03316">
    <property type="entry name" value="MR_like"/>
    <property type="match status" value="1"/>
</dbReference>
<keyword evidence="2" id="KW-0479">Metal-binding</keyword>
<comment type="caution">
    <text evidence="5">The sequence shown here is derived from an EMBL/GenBank/DDBJ whole genome shotgun (WGS) entry which is preliminary data.</text>
</comment>
<comment type="cofactor">
    <cofactor evidence="1">
        <name>Mg(2+)</name>
        <dbReference type="ChEBI" id="CHEBI:18420"/>
    </cofactor>
</comment>
<dbReference type="InterPro" id="IPR013341">
    <property type="entry name" value="Mandelate_racemase_N_dom"/>
</dbReference>
<dbReference type="InterPro" id="IPR046945">
    <property type="entry name" value="RHMD-like"/>
</dbReference>
<evidence type="ECO:0000256" key="2">
    <source>
        <dbReference type="ARBA" id="ARBA00022723"/>
    </source>
</evidence>
<proteinExistence type="predicted"/>
<dbReference type="PANTHER" id="PTHR13794:SF58">
    <property type="entry name" value="MITOCHONDRIAL ENOLASE SUPERFAMILY MEMBER 1"/>
    <property type="match status" value="1"/>
</dbReference>
<dbReference type="InterPro" id="IPR036849">
    <property type="entry name" value="Enolase-like_C_sf"/>
</dbReference>
<protein>
    <submittedName>
        <fullName evidence="5">Mandelate racemase/muconate lactonizing enzyme family protein</fullName>
    </submittedName>
</protein>
<dbReference type="SUPFAM" id="SSF51604">
    <property type="entry name" value="Enolase C-terminal domain-like"/>
    <property type="match status" value="1"/>
</dbReference>
<dbReference type="Pfam" id="PF02746">
    <property type="entry name" value="MR_MLE_N"/>
    <property type="match status" value="1"/>
</dbReference>
<evidence type="ECO:0000313" key="5">
    <source>
        <dbReference type="EMBL" id="MEX6504528.1"/>
    </source>
</evidence>
<accession>A0ABV3Z0H0</accession>
<evidence type="ECO:0000259" key="4">
    <source>
        <dbReference type="SMART" id="SM00922"/>
    </source>
</evidence>
<dbReference type="SUPFAM" id="SSF54826">
    <property type="entry name" value="Enolase N-terminal domain-like"/>
    <property type="match status" value="1"/>
</dbReference>
<dbReference type="InterPro" id="IPR013342">
    <property type="entry name" value="Mandelate_racemase_C"/>
</dbReference>
<keyword evidence="6" id="KW-1185">Reference proteome</keyword>
<evidence type="ECO:0000313" key="6">
    <source>
        <dbReference type="Proteomes" id="UP001560296"/>
    </source>
</evidence>
<keyword evidence="3" id="KW-0460">Magnesium</keyword>
<reference evidence="5 6" key="1">
    <citation type="submission" date="2024-07" db="EMBL/GenBank/DDBJ databases">
        <authorList>
            <person name="Li M."/>
        </authorList>
    </citation>
    <scope>NUCLEOTIDE SEQUENCE [LARGE SCALE GENOMIC DNA]</scope>
    <source>
        <strain evidence="5 6">25A3E</strain>
    </source>
</reference>
<evidence type="ECO:0000256" key="3">
    <source>
        <dbReference type="ARBA" id="ARBA00022842"/>
    </source>
</evidence>
<evidence type="ECO:0000256" key="1">
    <source>
        <dbReference type="ARBA" id="ARBA00001946"/>
    </source>
</evidence>
<dbReference type="InterPro" id="IPR029065">
    <property type="entry name" value="Enolase_C-like"/>
</dbReference>
<dbReference type="Gene3D" id="3.20.20.120">
    <property type="entry name" value="Enolase-like C-terminal domain"/>
    <property type="match status" value="1"/>
</dbReference>
<sequence length="379" mass="42732">MSIRIDSVEVICLQDPQADFVRFEGSYQNALIVVRGDNGLYGVGETDSPPQVIKALIESRPYNYLSSGLASVLVGEVLDDPVRLWNKMYRSTNWHGRYGVAIHAISALDIALWDLFARSEQKPLHAYMGGMKHRRLPVYATLYPMAAEPQLFEQQVGACLEQGFKRIKICVEPWWQDRALAIGNLRRLREFVGPDIELMVDVAMEFTRFEQLEPFLDTLKSLDFKWIEAPFDADNLEDHRRLRAATPIPVGVGDLGFTTCKEFQPYLTADGFDIAQPDITLFGGVSEVIKLRDMLAPRGKRIVPHAYNTDLTIAVNAQFLSAQERIEPLEYSTSPSILRRQLVVNPLRPDGQGMITLDEGTHGLGLELNWDLVNACRTP</sequence>
<dbReference type="RefSeq" id="WP_369289458.1">
    <property type="nucleotide sequence ID" value="NZ_JBFTEG010000029.1"/>
</dbReference>
<dbReference type="SFLD" id="SFLDG00179">
    <property type="entry name" value="mandelate_racemase"/>
    <property type="match status" value="1"/>
</dbReference>
<dbReference type="Gene3D" id="3.30.390.10">
    <property type="entry name" value="Enolase-like, N-terminal domain"/>
    <property type="match status" value="1"/>
</dbReference>